<accession>A0A2J6RRK7</accession>
<feature type="region of interest" description="Disordered" evidence="1">
    <location>
        <begin position="84"/>
        <end position="108"/>
    </location>
</feature>
<gene>
    <name evidence="2" type="ORF">L207DRAFT_623286</name>
</gene>
<sequence>MTDRQALSTLETHGSKFAYCKYYSAKDGHGVPLNQELDVKALSTQRLEHFFANEDFKSSWPASWGQTSILSATKNMQAQIQAYDEAFNGKDKSVRPNRQEDVQNSRKR</sequence>
<name>A0A2J6RRK7_HYAVF</name>
<organism evidence="2 3">
    <name type="scientific">Hyaloscypha variabilis (strain UAMH 11265 / GT02V1 / F)</name>
    <name type="common">Meliniomyces variabilis</name>
    <dbReference type="NCBI Taxonomy" id="1149755"/>
    <lineage>
        <taxon>Eukaryota</taxon>
        <taxon>Fungi</taxon>
        <taxon>Dikarya</taxon>
        <taxon>Ascomycota</taxon>
        <taxon>Pezizomycotina</taxon>
        <taxon>Leotiomycetes</taxon>
        <taxon>Helotiales</taxon>
        <taxon>Hyaloscyphaceae</taxon>
        <taxon>Hyaloscypha</taxon>
        <taxon>Hyaloscypha variabilis</taxon>
    </lineage>
</organism>
<dbReference type="Proteomes" id="UP000235786">
    <property type="component" value="Unassembled WGS sequence"/>
</dbReference>
<feature type="compositionally biased region" description="Basic and acidic residues" evidence="1">
    <location>
        <begin position="87"/>
        <end position="108"/>
    </location>
</feature>
<proteinExistence type="predicted"/>
<dbReference type="AlphaFoldDB" id="A0A2J6RRK7"/>
<evidence type="ECO:0000313" key="2">
    <source>
        <dbReference type="EMBL" id="PMD41130.1"/>
    </source>
</evidence>
<reference evidence="2 3" key="1">
    <citation type="submission" date="2016-04" db="EMBL/GenBank/DDBJ databases">
        <title>A degradative enzymes factory behind the ericoid mycorrhizal symbiosis.</title>
        <authorList>
            <consortium name="DOE Joint Genome Institute"/>
            <person name="Martino E."/>
            <person name="Morin E."/>
            <person name="Grelet G."/>
            <person name="Kuo A."/>
            <person name="Kohler A."/>
            <person name="Daghino S."/>
            <person name="Barry K."/>
            <person name="Choi C."/>
            <person name="Cichocki N."/>
            <person name="Clum A."/>
            <person name="Copeland A."/>
            <person name="Hainaut M."/>
            <person name="Haridas S."/>
            <person name="Labutti K."/>
            <person name="Lindquist E."/>
            <person name="Lipzen A."/>
            <person name="Khouja H.-R."/>
            <person name="Murat C."/>
            <person name="Ohm R."/>
            <person name="Olson A."/>
            <person name="Spatafora J."/>
            <person name="Veneault-Fourrey C."/>
            <person name="Henrissat B."/>
            <person name="Grigoriev I."/>
            <person name="Martin F."/>
            <person name="Perotto S."/>
        </authorList>
    </citation>
    <scope>NUCLEOTIDE SEQUENCE [LARGE SCALE GENOMIC DNA]</scope>
    <source>
        <strain evidence="2 3">F</strain>
    </source>
</reference>
<evidence type="ECO:0000256" key="1">
    <source>
        <dbReference type="SAM" id="MobiDB-lite"/>
    </source>
</evidence>
<keyword evidence="3" id="KW-1185">Reference proteome</keyword>
<evidence type="ECO:0000313" key="3">
    <source>
        <dbReference type="Proteomes" id="UP000235786"/>
    </source>
</evidence>
<protein>
    <submittedName>
        <fullName evidence="2">Uncharacterized protein</fullName>
    </submittedName>
</protein>
<dbReference type="EMBL" id="KZ613944">
    <property type="protein sequence ID" value="PMD41130.1"/>
    <property type="molecule type" value="Genomic_DNA"/>
</dbReference>